<evidence type="ECO:0000313" key="10">
    <source>
        <dbReference type="Proteomes" id="UP000758603"/>
    </source>
</evidence>
<feature type="coiled-coil region" evidence="7">
    <location>
        <begin position="129"/>
        <end position="156"/>
    </location>
</feature>
<reference evidence="9" key="1">
    <citation type="journal article" date="2021" name="Nat. Commun.">
        <title>Genetic determinants of endophytism in the Arabidopsis root mycobiome.</title>
        <authorList>
            <person name="Mesny F."/>
            <person name="Miyauchi S."/>
            <person name="Thiergart T."/>
            <person name="Pickel B."/>
            <person name="Atanasova L."/>
            <person name="Karlsson M."/>
            <person name="Huettel B."/>
            <person name="Barry K.W."/>
            <person name="Haridas S."/>
            <person name="Chen C."/>
            <person name="Bauer D."/>
            <person name="Andreopoulos W."/>
            <person name="Pangilinan J."/>
            <person name="LaButti K."/>
            <person name="Riley R."/>
            <person name="Lipzen A."/>
            <person name="Clum A."/>
            <person name="Drula E."/>
            <person name="Henrissat B."/>
            <person name="Kohler A."/>
            <person name="Grigoriev I.V."/>
            <person name="Martin F.M."/>
            <person name="Hacquard S."/>
        </authorList>
    </citation>
    <scope>NUCLEOTIDE SEQUENCE</scope>
    <source>
        <strain evidence="9">MPI-SDFR-AT-0073</strain>
    </source>
</reference>
<proteinExistence type="predicted"/>
<dbReference type="PROSITE" id="PS00028">
    <property type="entry name" value="ZINC_FINGER_C2H2_1"/>
    <property type="match status" value="2"/>
</dbReference>
<dbReference type="SMART" id="SM00355">
    <property type="entry name" value="ZnF_C2H2"/>
    <property type="match status" value="2"/>
</dbReference>
<evidence type="ECO:0000256" key="1">
    <source>
        <dbReference type="ARBA" id="ARBA00022723"/>
    </source>
</evidence>
<keyword evidence="1" id="KW-0479">Metal-binding</keyword>
<dbReference type="AlphaFoldDB" id="A0A9P8UUW7"/>
<keyword evidence="7" id="KW-0175">Coiled coil</keyword>
<evidence type="ECO:0000313" key="9">
    <source>
        <dbReference type="EMBL" id="KAH6658636.1"/>
    </source>
</evidence>
<dbReference type="GO" id="GO:0000981">
    <property type="term" value="F:DNA-binding transcription factor activity, RNA polymerase II-specific"/>
    <property type="evidence" value="ECO:0007669"/>
    <property type="project" value="TreeGrafter"/>
</dbReference>
<keyword evidence="4" id="KW-0862">Zinc</keyword>
<dbReference type="InterPro" id="IPR013087">
    <property type="entry name" value="Znf_C2H2_type"/>
</dbReference>
<dbReference type="SUPFAM" id="SSF57667">
    <property type="entry name" value="beta-beta-alpha zinc fingers"/>
    <property type="match status" value="1"/>
</dbReference>
<evidence type="ECO:0000256" key="2">
    <source>
        <dbReference type="ARBA" id="ARBA00022737"/>
    </source>
</evidence>
<dbReference type="GO" id="GO:0000785">
    <property type="term" value="C:chromatin"/>
    <property type="evidence" value="ECO:0007669"/>
    <property type="project" value="TreeGrafter"/>
</dbReference>
<evidence type="ECO:0000256" key="7">
    <source>
        <dbReference type="SAM" id="Coils"/>
    </source>
</evidence>
<dbReference type="PANTHER" id="PTHR14003">
    <property type="entry name" value="TRANSCRIPTIONAL REPRESSOR PROTEIN YY"/>
    <property type="match status" value="1"/>
</dbReference>
<dbReference type="GO" id="GO:0008270">
    <property type="term" value="F:zinc ion binding"/>
    <property type="evidence" value="ECO:0007669"/>
    <property type="project" value="UniProtKB-KW"/>
</dbReference>
<keyword evidence="3 6" id="KW-0863">Zinc-finger</keyword>
<keyword evidence="2" id="KW-0677">Repeat</keyword>
<feature type="domain" description="C2H2-type" evidence="8">
    <location>
        <begin position="92"/>
        <end position="119"/>
    </location>
</feature>
<sequence length="204" mass="23433">MILESSEEDRLKAEEGRLKFDQQRIGLQLEQCRSHSLRINRLSNNIATDDDETRQPLIARSCPVAGCGKVFRRRRDLRIHYETHMSCLERCVLCVVCPKDFTRASTFIRHFKSHENDARNNERKYRYMLETRNDLRAQAEQELDRLLRESNSTSCSIASLGKRALIDTEEALSSSKRHNIGSNECSLHTASTSVRALSHSLATP</sequence>
<dbReference type="Proteomes" id="UP000758603">
    <property type="component" value="Unassembled WGS sequence"/>
</dbReference>
<organism evidence="9 10">
    <name type="scientific">Truncatella angustata</name>
    <dbReference type="NCBI Taxonomy" id="152316"/>
    <lineage>
        <taxon>Eukaryota</taxon>
        <taxon>Fungi</taxon>
        <taxon>Dikarya</taxon>
        <taxon>Ascomycota</taxon>
        <taxon>Pezizomycotina</taxon>
        <taxon>Sordariomycetes</taxon>
        <taxon>Xylariomycetidae</taxon>
        <taxon>Amphisphaeriales</taxon>
        <taxon>Sporocadaceae</taxon>
        <taxon>Truncatella</taxon>
    </lineage>
</organism>
<dbReference type="GO" id="GO:0005667">
    <property type="term" value="C:transcription regulator complex"/>
    <property type="evidence" value="ECO:0007669"/>
    <property type="project" value="TreeGrafter"/>
</dbReference>
<evidence type="ECO:0000256" key="6">
    <source>
        <dbReference type="PROSITE-ProRule" id="PRU00042"/>
    </source>
</evidence>
<name>A0A9P8UUW7_9PEZI</name>
<protein>
    <recommendedName>
        <fullName evidence="5">C2H2 type master regulator of conidiophore development brlA</fullName>
    </recommendedName>
</protein>
<dbReference type="InterPro" id="IPR036236">
    <property type="entry name" value="Znf_C2H2_sf"/>
</dbReference>
<evidence type="ECO:0000259" key="8">
    <source>
        <dbReference type="PROSITE" id="PS50157"/>
    </source>
</evidence>
<dbReference type="RefSeq" id="XP_045962870.1">
    <property type="nucleotide sequence ID" value="XM_046095550.1"/>
</dbReference>
<comment type="caution">
    <text evidence="9">The sequence shown here is derived from an EMBL/GenBank/DDBJ whole genome shotgun (WGS) entry which is preliminary data.</text>
</comment>
<dbReference type="Pfam" id="PF00096">
    <property type="entry name" value="zf-C2H2"/>
    <property type="match status" value="2"/>
</dbReference>
<dbReference type="Gene3D" id="3.30.160.60">
    <property type="entry name" value="Classic Zinc Finger"/>
    <property type="match status" value="1"/>
</dbReference>
<evidence type="ECO:0000256" key="5">
    <source>
        <dbReference type="ARBA" id="ARBA00044085"/>
    </source>
</evidence>
<dbReference type="GeneID" id="70124443"/>
<evidence type="ECO:0000256" key="3">
    <source>
        <dbReference type="ARBA" id="ARBA00022771"/>
    </source>
</evidence>
<dbReference type="PROSITE" id="PS50157">
    <property type="entry name" value="ZINC_FINGER_C2H2_2"/>
    <property type="match status" value="2"/>
</dbReference>
<gene>
    <name evidence="9" type="ORF">BKA67DRAFT_218630</name>
</gene>
<feature type="domain" description="C2H2-type" evidence="8">
    <location>
        <begin position="60"/>
        <end position="84"/>
    </location>
</feature>
<dbReference type="EMBL" id="JAGPXC010000002">
    <property type="protein sequence ID" value="KAH6658636.1"/>
    <property type="molecule type" value="Genomic_DNA"/>
</dbReference>
<dbReference type="OrthoDB" id="3437960at2759"/>
<dbReference type="PANTHER" id="PTHR14003:SF19">
    <property type="entry name" value="YY2 TRANSCRIPTION FACTOR"/>
    <property type="match status" value="1"/>
</dbReference>
<keyword evidence="10" id="KW-1185">Reference proteome</keyword>
<dbReference type="GO" id="GO:0000978">
    <property type="term" value="F:RNA polymerase II cis-regulatory region sequence-specific DNA binding"/>
    <property type="evidence" value="ECO:0007669"/>
    <property type="project" value="TreeGrafter"/>
</dbReference>
<accession>A0A9P8UUW7</accession>
<evidence type="ECO:0000256" key="4">
    <source>
        <dbReference type="ARBA" id="ARBA00022833"/>
    </source>
</evidence>